<keyword evidence="3" id="KW-0804">Transcription</keyword>
<evidence type="ECO:0000313" key="5">
    <source>
        <dbReference type="EMBL" id="QNN62338.1"/>
    </source>
</evidence>
<dbReference type="GO" id="GO:0003700">
    <property type="term" value="F:DNA-binding transcription factor activity"/>
    <property type="evidence" value="ECO:0007669"/>
    <property type="project" value="InterPro"/>
</dbReference>
<reference evidence="5 6" key="1">
    <citation type="submission" date="2020-08" db="EMBL/GenBank/DDBJ databases">
        <title>Genome sequence of Leucobacter denitrificans KACC 14055T.</title>
        <authorList>
            <person name="Hyun D.-W."/>
            <person name="Bae J.-W."/>
        </authorList>
    </citation>
    <scope>NUCLEOTIDE SEQUENCE [LARGE SCALE GENOMIC DNA]</scope>
    <source>
        <strain evidence="5 6">KACC 14055</strain>
    </source>
</reference>
<gene>
    <name evidence="5" type="ORF">H9L06_08680</name>
</gene>
<protein>
    <submittedName>
        <fullName evidence="5">FadR family transcriptional regulator</fullName>
    </submittedName>
</protein>
<keyword evidence="2" id="KW-0238">DNA-binding</keyword>
<dbReference type="Proteomes" id="UP000515934">
    <property type="component" value="Chromosome"/>
</dbReference>
<dbReference type="CDD" id="cd07377">
    <property type="entry name" value="WHTH_GntR"/>
    <property type="match status" value="1"/>
</dbReference>
<dbReference type="Gene3D" id="1.10.10.10">
    <property type="entry name" value="Winged helix-like DNA-binding domain superfamily/Winged helix DNA-binding domain"/>
    <property type="match status" value="1"/>
</dbReference>
<keyword evidence="6" id="KW-1185">Reference proteome</keyword>
<dbReference type="PANTHER" id="PTHR43537:SF24">
    <property type="entry name" value="GLUCONATE OPERON TRANSCRIPTIONAL REPRESSOR"/>
    <property type="match status" value="1"/>
</dbReference>
<dbReference type="Gene3D" id="1.20.120.530">
    <property type="entry name" value="GntR ligand-binding domain-like"/>
    <property type="match status" value="1"/>
</dbReference>
<dbReference type="InterPro" id="IPR036388">
    <property type="entry name" value="WH-like_DNA-bd_sf"/>
</dbReference>
<evidence type="ECO:0000256" key="2">
    <source>
        <dbReference type="ARBA" id="ARBA00023125"/>
    </source>
</evidence>
<dbReference type="KEGG" id="ldn:H9L06_08680"/>
<evidence type="ECO:0000256" key="3">
    <source>
        <dbReference type="ARBA" id="ARBA00023163"/>
    </source>
</evidence>
<dbReference type="SUPFAM" id="SSF48008">
    <property type="entry name" value="GntR ligand-binding domain-like"/>
    <property type="match status" value="1"/>
</dbReference>
<dbReference type="PRINTS" id="PR00035">
    <property type="entry name" value="HTHGNTR"/>
</dbReference>
<evidence type="ECO:0000256" key="1">
    <source>
        <dbReference type="ARBA" id="ARBA00023015"/>
    </source>
</evidence>
<dbReference type="RefSeq" id="WP_187554809.1">
    <property type="nucleotide sequence ID" value="NZ_CP060716.1"/>
</dbReference>
<dbReference type="SUPFAM" id="SSF46785">
    <property type="entry name" value="Winged helix' DNA-binding domain"/>
    <property type="match status" value="1"/>
</dbReference>
<dbReference type="GO" id="GO:0003677">
    <property type="term" value="F:DNA binding"/>
    <property type="evidence" value="ECO:0007669"/>
    <property type="project" value="UniProtKB-KW"/>
</dbReference>
<dbReference type="PROSITE" id="PS50949">
    <property type="entry name" value="HTH_GNTR"/>
    <property type="match status" value="1"/>
</dbReference>
<sequence length="281" mass="31002">MNSPASTASPSRLRTAAFAPIGEEGRADMVVTRLVQAISVGAFTEGERLPSENELSALLGVAVLTVREALSELRYRGLIETRRGRNGGSFVRQSQAAVEDVNALELVERSRVELADLGVHYEVISAACAEYACLRAMPEELEIVEQILHAARELPAFAWRRRVTEVQLELAALSQSVRLTTEHVRVQTEFTPLLALQDFDHDARMHTHDGLIEQIAATKRGDVQGARTAVRESVRGSVKWLVEFRNDLLASAPDNFSRERDVRGTLEARRRSREGGAGHVA</sequence>
<name>A0A7G9S3B3_9MICO</name>
<dbReference type="EMBL" id="CP060716">
    <property type="protein sequence ID" value="QNN62338.1"/>
    <property type="molecule type" value="Genomic_DNA"/>
</dbReference>
<dbReference type="InterPro" id="IPR008920">
    <property type="entry name" value="TF_FadR/GntR_C"/>
</dbReference>
<evidence type="ECO:0000259" key="4">
    <source>
        <dbReference type="PROSITE" id="PS50949"/>
    </source>
</evidence>
<feature type="domain" description="HTH gntR-type" evidence="4">
    <location>
        <begin position="24"/>
        <end position="94"/>
    </location>
</feature>
<dbReference type="AlphaFoldDB" id="A0A7G9S3B3"/>
<evidence type="ECO:0000313" key="6">
    <source>
        <dbReference type="Proteomes" id="UP000515934"/>
    </source>
</evidence>
<dbReference type="SMART" id="SM00345">
    <property type="entry name" value="HTH_GNTR"/>
    <property type="match status" value="1"/>
</dbReference>
<dbReference type="PANTHER" id="PTHR43537">
    <property type="entry name" value="TRANSCRIPTIONAL REGULATOR, GNTR FAMILY"/>
    <property type="match status" value="1"/>
</dbReference>
<proteinExistence type="predicted"/>
<keyword evidence="1" id="KW-0805">Transcription regulation</keyword>
<accession>A0A7G9S3B3</accession>
<organism evidence="5 6">
    <name type="scientific">Leucobacter denitrificans</name>
    <dbReference type="NCBI Taxonomy" id="683042"/>
    <lineage>
        <taxon>Bacteria</taxon>
        <taxon>Bacillati</taxon>
        <taxon>Actinomycetota</taxon>
        <taxon>Actinomycetes</taxon>
        <taxon>Micrococcales</taxon>
        <taxon>Microbacteriaceae</taxon>
        <taxon>Leucobacter</taxon>
    </lineage>
</organism>
<dbReference type="InterPro" id="IPR036390">
    <property type="entry name" value="WH_DNA-bd_sf"/>
</dbReference>
<dbReference type="Pfam" id="PF00392">
    <property type="entry name" value="GntR"/>
    <property type="match status" value="1"/>
</dbReference>
<dbReference type="InterPro" id="IPR000524">
    <property type="entry name" value="Tscrpt_reg_HTH_GntR"/>
</dbReference>